<evidence type="ECO:0000313" key="3">
    <source>
        <dbReference type="Proteomes" id="UP000257109"/>
    </source>
</evidence>
<dbReference type="PANTHER" id="PTHR24559">
    <property type="entry name" value="TRANSPOSON TY3-I GAG-POL POLYPROTEIN"/>
    <property type="match status" value="1"/>
</dbReference>
<comment type="caution">
    <text evidence="2">The sequence shown here is derived from an EMBL/GenBank/DDBJ whole genome shotgun (WGS) entry which is preliminary data.</text>
</comment>
<feature type="non-terminal residue" evidence="2">
    <location>
        <position position="1"/>
    </location>
</feature>
<protein>
    <recommendedName>
        <fullName evidence="1">Reverse transcriptase/retrotransposon-derived protein RNase H-like domain-containing protein</fullName>
    </recommendedName>
</protein>
<dbReference type="PANTHER" id="PTHR24559:SF442">
    <property type="entry name" value="RNA-DIRECTED DNA POLYMERASE HOMOLOG"/>
    <property type="match status" value="1"/>
</dbReference>
<dbReference type="InterPro" id="IPR053134">
    <property type="entry name" value="RNA-dir_DNA_polymerase"/>
</dbReference>
<accession>A0A371HH23</accession>
<organism evidence="2 3">
    <name type="scientific">Mucuna pruriens</name>
    <name type="common">Velvet bean</name>
    <name type="synonym">Dolichos pruriens</name>
    <dbReference type="NCBI Taxonomy" id="157652"/>
    <lineage>
        <taxon>Eukaryota</taxon>
        <taxon>Viridiplantae</taxon>
        <taxon>Streptophyta</taxon>
        <taxon>Embryophyta</taxon>
        <taxon>Tracheophyta</taxon>
        <taxon>Spermatophyta</taxon>
        <taxon>Magnoliopsida</taxon>
        <taxon>eudicotyledons</taxon>
        <taxon>Gunneridae</taxon>
        <taxon>Pentapetalae</taxon>
        <taxon>rosids</taxon>
        <taxon>fabids</taxon>
        <taxon>Fabales</taxon>
        <taxon>Fabaceae</taxon>
        <taxon>Papilionoideae</taxon>
        <taxon>50 kb inversion clade</taxon>
        <taxon>NPAAA clade</taxon>
        <taxon>indigoferoid/millettioid clade</taxon>
        <taxon>Phaseoleae</taxon>
        <taxon>Mucuna</taxon>
    </lineage>
</organism>
<dbReference type="Pfam" id="PF17919">
    <property type="entry name" value="RT_RNaseH_2"/>
    <property type="match status" value="1"/>
</dbReference>
<dbReference type="SUPFAM" id="SSF56672">
    <property type="entry name" value="DNA/RNA polymerases"/>
    <property type="match status" value="1"/>
</dbReference>
<proteinExistence type="predicted"/>
<dbReference type="InterPro" id="IPR043502">
    <property type="entry name" value="DNA/RNA_pol_sf"/>
</dbReference>
<evidence type="ECO:0000313" key="2">
    <source>
        <dbReference type="EMBL" id="RDY02111.1"/>
    </source>
</evidence>
<dbReference type="InterPro" id="IPR043128">
    <property type="entry name" value="Rev_trsase/Diguanyl_cyclase"/>
</dbReference>
<dbReference type="Proteomes" id="UP000257109">
    <property type="component" value="Unassembled WGS sequence"/>
</dbReference>
<dbReference type="InterPro" id="IPR041577">
    <property type="entry name" value="RT_RNaseH_2"/>
</dbReference>
<feature type="domain" description="Reverse transcriptase/retrotransposon-derived protein RNase H-like" evidence="1">
    <location>
        <begin position="80"/>
        <end position="156"/>
    </location>
</feature>
<dbReference type="Gene3D" id="3.30.70.270">
    <property type="match status" value="1"/>
</dbReference>
<dbReference type="AlphaFoldDB" id="A0A371HH23"/>
<dbReference type="OrthoDB" id="1909920at2759"/>
<reference evidence="2" key="1">
    <citation type="submission" date="2018-05" db="EMBL/GenBank/DDBJ databases">
        <title>Draft genome of Mucuna pruriens seed.</title>
        <authorList>
            <person name="Nnadi N.E."/>
            <person name="Vos R."/>
            <person name="Hasami M.H."/>
            <person name="Devisetty U.K."/>
            <person name="Aguiy J.C."/>
        </authorList>
    </citation>
    <scope>NUCLEOTIDE SEQUENCE [LARGE SCALE GENOMIC DNA]</scope>
    <source>
        <strain evidence="2">JCA_2017</strain>
    </source>
</reference>
<name>A0A371HH23_MUCPR</name>
<keyword evidence="3" id="KW-1185">Reference proteome</keyword>
<evidence type="ECO:0000259" key="1">
    <source>
        <dbReference type="Pfam" id="PF17919"/>
    </source>
</evidence>
<gene>
    <name evidence="2" type="ORF">CR513_14478</name>
</gene>
<dbReference type="EMBL" id="QJKJ01002600">
    <property type="protein sequence ID" value="RDY02111.1"/>
    <property type="molecule type" value="Genomic_DNA"/>
</dbReference>
<sequence length="159" mass="17978">MRLMNHVLRSLIGKCVVVYFDDNLIYSTCLNDHLLYVKNKNEHFVPMRLPSLALLMAFIKSMRKSILATSINKIVKESEESQERTFQALKEKLTQTLILSLSKFSKSFELECDNSSVGIWTVILQEGYPIAYISEKLKGLTYSIANLAILSIAQGVCAP</sequence>